<evidence type="ECO:0000256" key="4">
    <source>
        <dbReference type="ARBA" id="ARBA00022692"/>
    </source>
</evidence>
<comment type="similarity">
    <text evidence="8 9">Belongs to the TonB-dependent receptor family.</text>
</comment>
<proteinExistence type="inferred from homology"/>
<dbReference type="PANTHER" id="PTHR47234">
    <property type="match status" value="1"/>
</dbReference>
<comment type="caution">
    <text evidence="13">The sequence shown here is derived from an EMBL/GenBank/DDBJ whole genome shotgun (WGS) entry which is preliminary data.</text>
</comment>
<evidence type="ECO:0000256" key="7">
    <source>
        <dbReference type="ARBA" id="ARBA00023237"/>
    </source>
</evidence>
<organism evidence="13 14">
    <name type="scientific">Rheinheimera mesophila</name>
    <dbReference type="NCBI Taxonomy" id="1547515"/>
    <lineage>
        <taxon>Bacteria</taxon>
        <taxon>Pseudomonadati</taxon>
        <taxon>Pseudomonadota</taxon>
        <taxon>Gammaproteobacteria</taxon>
        <taxon>Chromatiales</taxon>
        <taxon>Chromatiaceae</taxon>
        <taxon>Rheinheimera</taxon>
    </lineage>
</organism>
<dbReference type="RefSeq" id="WP_046521442.1">
    <property type="nucleotide sequence ID" value="NZ_LAVS01000096.1"/>
</dbReference>
<evidence type="ECO:0000256" key="6">
    <source>
        <dbReference type="ARBA" id="ARBA00023136"/>
    </source>
</evidence>
<keyword evidence="10" id="KW-0732">Signal</keyword>
<dbReference type="PROSITE" id="PS52016">
    <property type="entry name" value="TONB_DEPENDENT_REC_3"/>
    <property type="match status" value="1"/>
</dbReference>
<keyword evidence="6 8" id="KW-0472">Membrane</keyword>
<keyword evidence="7 8" id="KW-0998">Cell outer membrane</keyword>
<dbReference type="Gene3D" id="2.170.130.10">
    <property type="entry name" value="TonB-dependent receptor, plug domain"/>
    <property type="match status" value="1"/>
</dbReference>
<protein>
    <submittedName>
        <fullName evidence="13">TonB-dependent receptor</fullName>
    </submittedName>
</protein>
<dbReference type="GO" id="GO:0009279">
    <property type="term" value="C:cell outer membrane"/>
    <property type="evidence" value="ECO:0007669"/>
    <property type="project" value="UniProtKB-SubCell"/>
</dbReference>
<gene>
    <name evidence="13" type="ORF">EIK76_11455</name>
</gene>
<dbReference type="Proteomes" id="UP000276260">
    <property type="component" value="Unassembled WGS sequence"/>
</dbReference>
<dbReference type="InterPro" id="IPR039426">
    <property type="entry name" value="TonB-dep_rcpt-like"/>
</dbReference>
<keyword evidence="4 8" id="KW-0812">Transmembrane</keyword>
<feature type="domain" description="TonB-dependent receptor-like beta-barrel" evidence="11">
    <location>
        <begin position="373"/>
        <end position="839"/>
    </location>
</feature>
<evidence type="ECO:0000313" key="13">
    <source>
        <dbReference type="EMBL" id="RRJ21480.1"/>
    </source>
</evidence>
<dbReference type="OrthoDB" id="176248at2"/>
<evidence type="ECO:0000256" key="10">
    <source>
        <dbReference type="SAM" id="SignalP"/>
    </source>
</evidence>
<accession>A0A3P3QLY0</accession>
<dbReference type="InterPro" id="IPR036942">
    <property type="entry name" value="Beta-barrel_TonB_sf"/>
</dbReference>
<reference evidence="13 14" key="1">
    <citation type="submission" date="2018-11" db="EMBL/GenBank/DDBJ databases">
        <title>Draft genome analysis of Rheinheimera mesophila isolated from an industrial waste site.</title>
        <authorList>
            <person name="Yu Q."/>
            <person name="Qi Y."/>
            <person name="Zhang H."/>
            <person name="Lu Y."/>
            <person name="Pu J."/>
        </authorList>
    </citation>
    <scope>NUCLEOTIDE SEQUENCE [LARGE SCALE GENOMIC DNA]</scope>
    <source>
        <strain evidence="13 14">IITR13</strain>
    </source>
</reference>
<keyword evidence="5 9" id="KW-0798">TonB box</keyword>
<dbReference type="Pfam" id="PF00593">
    <property type="entry name" value="TonB_dep_Rec_b-barrel"/>
    <property type="match status" value="1"/>
</dbReference>
<evidence type="ECO:0000256" key="5">
    <source>
        <dbReference type="ARBA" id="ARBA00023077"/>
    </source>
</evidence>
<dbReference type="CDD" id="cd01347">
    <property type="entry name" value="ligand_gated_channel"/>
    <property type="match status" value="1"/>
</dbReference>
<dbReference type="InterPro" id="IPR012910">
    <property type="entry name" value="Plug_dom"/>
</dbReference>
<dbReference type="AlphaFoldDB" id="A0A3P3QLY0"/>
<evidence type="ECO:0000313" key="14">
    <source>
        <dbReference type="Proteomes" id="UP000276260"/>
    </source>
</evidence>
<keyword evidence="13" id="KW-0675">Receptor</keyword>
<name>A0A3P3QLY0_9GAMM</name>
<dbReference type="InterPro" id="IPR000531">
    <property type="entry name" value="Beta-barrel_TonB"/>
</dbReference>
<evidence type="ECO:0000256" key="2">
    <source>
        <dbReference type="ARBA" id="ARBA00022448"/>
    </source>
</evidence>
<feature type="domain" description="TonB-dependent receptor plug" evidence="12">
    <location>
        <begin position="52"/>
        <end position="169"/>
    </location>
</feature>
<feature type="chain" id="PRO_5018745876" evidence="10">
    <location>
        <begin position="29"/>
        <end position="875"/>
    </location>
</feature>
<sequence length="875" mass="95043">MLKTNSSGFAPKLSLLALAISALTPALAEQNSAENKVERIQVTGSLIKRVQQENATPLLQVTAEDIKASGKVTLTDVLRDLTVNSGNSFDEQFTGSFSAGSASIGLRGLSPKNTLVLVNGQRVSNYGFALNTQDTFVDLNALPLSAVARIEVLKDGASSVYGSDAIAGVVNIILKKNVQDTEVKASTGAATQGGLEQQALGLVTGTGDLNQDGYNLSLTLDWFDRERLDASDRDLLSSGDFRHLPGGKLSGWSSQGGNSLQNPSSPAAFTNCPEGAVKRPWTDFTPGRAGEVCAFNAQPFNTLQPEVTRRQASLQGTYQLSDKLQASTEVLYSYNDSAMIFGAPLTVGAGLRAYDPLNSTLTDIAVALPMGHPDNPTNAALPFEYTLFDLGPRLKENKQIFSRVLASLRYQGDEWDLQLNALQSSSHQREYVDNFVNRFAFEQALQDGSYRFDGRENSAEVLDELRLQTRRPGTYHLSSINASASTVLTELDHGPLAFAAGVDLRREKMDAGTSPEVLSGTELRPAINLVKGEREIKAAFAEFSIPLLQDLTASLAGRSDHYDDFGNAFSPKVGVHYVLAEDWLVRASWSKGFRAPSLPEIANSNTISYGSVIDPNDPVEPGARRGFTQLRTGNPELQPERSKNLNTGVIWSFSQQGSIGVDWFRIEQEQIIGADNAQFIVNNPALYADRIKRDAQGRLQIVSNQYNNQGSRTTSGIDVDFNYRWDLSSGQSLGFKSVWSRLISYKQALVAGQAEINGAGNNQFGALPQWKNSTSLNWSVADWRSSLISSYSSSYQQKVATQSSNPGLQAKVASYTQLDLQVSYLGLSNTELALSVGNLTDRDPPFDPAAGGDYFDTSLYNHKGRSWTLSAAYQF</sequence>
<dbReference type="Pfam" id="PF07715">
    <property type="entry name" value="Plug"/>
    <property type="match status" value="1"/>
</dbReference>
<dbReference type="EMBL" id="RRCF01000002">
    <property type="protein sequence ID" value="RRJ21480.1"/>
    <property type="molecule type" value="Genomic_DNA"/>
</dbReference>
<evidence type="ECO:0000259" key="12">
    <source>
        <dbReference type="Pfam" id="PF07715"/>
    </source>
</evidence>
<keyword evidence="3 8" id="KW-1134">Transmembrane beta strand</keyword>
<dbReference type="SUPFAM" id="SSF56935">
    <property type="entry name" value="Porins"/>
    <property type="match status" value="1"/>
</dbReference>
<evidence type="ECO:0000256" key="1">
    <source>
        <dbReference type="ARBA" id="ARBA00004571"/>
    </source>
</evidence>
<evidence type="ECO:0000256" key="9">
    <source>
        <dbReference type="RuleBase" id="RU003357"/>
    </source>
</evidence>
<feature type="signal peptide" evidence="10">
    <location>
        <begin position="1"/>
        <end position="28"/>
    </location>
</feature>
<comment type="subcellular location">
    <subcellularLocation>
        <location evidence="1 8">Cell outer membrane</location>
        <topology evidence="1 8">Multi-pass membrane protein</topology>
    </subcellularLocation>
</comment>
<evidence type="ECO:0000256" key="3">
    <source>
        <dbReference type="ARBA" id="ARBA00022452"/>
    </source>
</evidence>
<keyword evidence="2 8" id="KW-0813">Transport</keyword>
<keyword evidence="14" id="KW-1185">Reference proteome</keyword>
<dbReference type="InterPro" id="IPR037066">
    <property type="entry name" value="Plug_dom_sf"/>
</dbReference>
<dbReference type="PANTHER" id="PTHR47234:SF2">
    <property type="entry name" value="TONB-DEPENDENT RECEPTOR"/>
    <property type="match status" value="1"/>
</dbReference>
<dbReference type="Gene3D" id="2.40.170.20">
    <property type="entry name" value="TonB-dependent receptor, beta-barrel domain"/>
    <property type="match status" value="1"/>
</dbReference>
<evidence type="ECO:0000256" key="8">
    <source>
        <dbReference type="PROSITE-ProRule" id="PRU01360"/>
    </source>
</evidence>
<evidence type="ECO:0000259" key="11">
    <source>
        <dbReference type="Pfam" id="PF00593"/>
    </source>
</evidence>